<dbReference type="Proteomes" id="UP000823598">
    <property type="component" value="Unassembled WGS sequence"/>
</dbReference>
<comment type="caution">
    <text evidence="1">The sequence shown here is derived from an EMBL/GenBank/DDBJ whole genome shotgun (WGS) entry which is preliminary data.</text>
</comment>
<accession>A0A9D9IQT5</accession>
<dbReference type="Pfam" id="PF16819">
    <property type="entry name" value="DUF5074"/>
    <property type="match status" value="1"/>
</dbReference>
<evidence type="ECO:0000313" key="2">
    <source>
        <dbReference type="Proteomes" id="UP000823598"/>
    </source>
</evidence>
<protein>
    <submittedName>
        <fullName evidence="1">YncE family protein</fullName>
    </submittedName>
</protein>
<dbReference type="PANTHER" id="PTHR47197:SF3">
    <property type="entry name" value="DIHYDRO-HEME D1 DEHYDROGENASE"/>
    <property type="match status" value="1"/>
</dbReference>
<sequence>MKSKILYAVITIAAVLSACREEEVLIDIEKSVVTTPEFTDIDGFYLLNEGNMGNNKSTLDYFDYGEGTYYKNIYAERNPTVVKELGDVGNDILIYGSKLYAVINCSHKVEVMNASDATRVTKIDIPNCRYITGDKGYVYVSSYVAPVQVDPTAPKGAVFKVDTLSMEIVGSVEVGYQPEEMTIIGDRLYVANSGGYRVPDYDNTISVIDLDEFRLCDVIVLDKSANFHRLDHDSYGRLWLSSRGDYYGDIDSDLYIIDPKGKQIIKDMQIPVSDMWVDGDYAYIISAEWSYVTGKTTVSYAKVDMRTMEVLDRNIIKDGTDVKIKIPYGIAVNPITKDFYVTDAKSYVVSGTLYCFGSDGMLKWKQTAGQIPAHFAFKGILKNNNDK</sequence>
<proteinExistence type="predicted"/>
<dbReference type="PANTHER" id="PTHR47197">
    <property type="entry name" value="PROTEIN NIRF"/>
    <property type="match status" value="1"/>
</dbReference>
<dbReference type="PROSITE" id="PS51257">
    <property type="entry name" value="PROKAR_LIPOPROTEIN"/>
    <property type="match status" value="1"/>
</dbReference>
<name>A0A9D9IQT5_9BACT</name>
<dbReference type="InterPro" id="IPR015943">
    <property type="entry name" value="WD40/YVTN_repeat-like_dom_sf"/>
</dbReference>
<dbReference type="Gene3D" id="2.130.10.10">
    <property type="entry name" value="YVTN repeat-like/Quinoprotein amine dehydrogenase"/>
    <property type="match status" value="1"/>
</dbReference>
<dbReference type="SUPFAM" id="SSF75011">
    <property type="entry name" value="3-carboxy-cis,cis-mucoante lactonizing enzyme"/>
    <property type="match status" value="1"/>
</dbReference>
<evidence type="ECO:0000313" key="1">
    <source>
        <dbReference type="EMBL" id="MBO8477098.1"/>
    </source>
</evidence>
<organism evidence="1 2">
    <name type="scientific">Candidatus Limisoma faecipullorum</name>
    <dbReference type="NCBI Taxonomy" id="2840854"/>
    <lineage>
        <taxon>Bacteria</taxon>
        <taxon>Pseudomonadati</taxon>
        <taxon>Bacteroidota</taxon>
        <taxon>Bacteroidia</taxon>
        <taxon>Bacteroidales</taxon>
        <taxon>Candidatus Limisoma</taxon>
    </lineage>
</organism>
<reference evidence="1" key="1">
    <citation type="submission" date="2020-10" db="EMBL/GenBank/DDBJ databases">
        <authorList>
            <person name="Gilroy R."/>
        </authorList>
    </citation>
    <scope>NUCLEOTIDE SEQUENCE</scope>
    <source>
        <strain evidence="1">6919</strain>
    </source>
</reference>
<dbReference type="InterPro" id="IPR051200">
    <property type="entry name" value="Host-pathogen_enzymatic-act"/>
</dbReference>
<reference evidence="1" key="2">
    <citation type="journal article" date="2021" name="PeerJ">
        <title>Extensive microbial diversity within the chicken gut microbiome revealed by metagenomics and culture.</title>
        <authorList>
            <person name="Gilroy R."/>
            <person name="Ravi A."/>
            <person name="Getino M."/>
            <person name="Pursley I."/>
            <person name="Horton D.L."/>
            <person name="Alikhan N.F."/>
            <person name="Baker D."/>
            <person name="Gharbi K."/>
            <person name="Hall N."/>
            <person name="Watson M."/>
            <person name="Adriaenssens E.M."/>
            <person name="Foster-Nyarko E."/>
            <person name="Jarju S."/>
            <person name="Secka A."/>
            <person name="Antonio M."/>
            <person name="Oren A."/>
            <person name="Chaudhuri R.R."/>
            <person name="La Ragione R."/>
            <person name="Hildebrand F."/>
            <person name="Pallen M.J."/>
        </authorList>
    </citation>
    <scope>NUCLEOTIDE SEQUENCE</scope>
    <source>
        <strain evidence="1">6919</strain>
    </source>
</reference>
<gene>
    <name evidence="1" type="ORF">IAB88_08920</name>
</gene>
<dbReference type="InterPro" id="IPR031815">
    <property type="entry name" value="DUF5074"/>
</dbReference>
<dbReference type="AlphaFoldDB" id="A0A9D9IQT5"/>
<dbReference type="EMBL" id="JADIMC010000103">
    <property type="protein sequence ID" value="MBO8477098.1"/>
    <property type="molecule type" value="Genomic_DNA"/>
</dbReference>